<dbReference type="InterPro" id="IPR039425">
    <property type="entry name" value="RNA_pol_sigma-70-like"/>
</dbReference>
<dbReference type="SUPFAM" id="SSF88659">
    <property type="entry name" value="Sigma3 and sigma4 domains of RNA polymerase sigma factors"/>
    <property type="match status" value="1"/>
</dbReference>
<dbReference type="InterPro" id="IPR036388">
    <property type="entry name" value="WH-like_DNA-bd_sf"/>
</dbReference>
<organism evidence="6 7">
    <name type="scientific">Thiothrix lacustris</name>
    <dbReference type="NCBI Taxonomy" id="525917"/>
    <lineage>
        <taxon>Bacteria</taxon>
        <taxon>Pseudomonadati</taxon>
        <taxon>Pseudomonadota</taxon>
        <taxon>Gammaproteobacteria</taxon>
        <taxon>Thiotrichales</taxon>
        <taxon>Thiotrichaceae</taxon>
        <taxon>Thiothrix</taxon>
    </lineage>
</organism>
<dbReference type="NCBIfam" id="TIGR02937">
    <property type="entry name" value="sigma70-ECF"/>
    <property type="match status" value="1"/>
</dbReference>
<reference evidence="6 7" key="1">
    <citation type="submission" date="2017-01" db="EMBL/GenBank/DDBJ databases">
        <title>Novel large sulfur bacteria in the metagenomes of groundwater-fed chemosynthetic microbial mats in the Lake Huron basin.</title>
        <authorList>
            <person name="Sharrar A.M."/>
            <person name="Flood B.E."/>
            <person name="Bailey J.V."/>
            <person name="Jones D.S."/>
            <person name="Biddanda B."/>
            <person name="Ruberg S.A."/>
            <person name="Marcus D.N."/>
            <person name="Dick G.J."/>
        </authorList>
    </citation>
    <scope>NUCLEOTIDE SEQUENCE [LARGE SCALE GENOMIC DNA]</scope>
    <source>
        <strain evidence="6">A8</strain>
    </source>
</reference>
<name>A0A1Y1QRT3_9GAMM</name>
<evidence type="ECO:0000256" key="3">
    <source>
        <dbReference type="ARBA" id="ARBA00023082"/>
    </source>
</evidence>
<comment type="similarity">
    <text evidence="1">Belongs to the sigma-70 factor family. ECF subfamily.</text>
</comment>
<dbReference type="Gene3D" id="1.10.1740.10">
    <property type="match status" value="1"/>
</dbReference>
<evidence type="ECO:0000256" key="4">
    <source>
        <dbReference type="ARBA" id="ARBA00023163"/>
    </source>
</evidence>
<dbReference type="InterPro" id="IPR013324">
    <property type="entry name" value="RNA_pol_sigma_r3/r4-like"/>
</dbReference>
<evidence type="ECO:0000259" key="5">
    <source>
        <dbReference type="Pfam" id="PF04542"/>
    </source>
</evidence>
<dbReference type="PANTHER" id="PTHR43133:SF25">
    <property type="entry name" value="RNA POLYMERASE SIGMA FACTOR RFAY-RELATED"/>
    <property type="match status" value="1"/>
</dbReference>
<dbReference type="PANTHER" id="PTHR43133">
    <property type="entry name" value="RNA POLYMERASE ECF-TYPE SIGMA FACTO"/>
    <property type="match status" value="1"/>
</dbReference>
<protein>
    <recommendedName>
        <fullName evidence="5">RNA polymerase sigma-70 region 2 domain-containing protein</fullName>
    </recommendedName>
</protein>
<dbReference type="Gene3D" id="1.10.10.10">
    <property type="entry name" value="Winged helix-like DNA-binding domain superfamily/Winged helix DNA-binding domain"/>
    <property type="match status" value="1"/>
</dbReference>
<accession>A0A1Y1QRT3</accession>
<dbReference type="InterPro" id="IPR013325">
    <property type="entry name" value="RNA_pol_sigma_r2"/>
</dbReference>
<feature type="domain" description="RNA polymerase sigma-70 region 2" evidence="5">
    <location>
        <begin position="27"/>
        <end position="87"/>
    </location>
</feature>
<comment type="caution">
    <text evidence="6">The sequence shown here is derived from an EMBL/GenBank/DDBJ whole genome shotgun (WGS) entry which is preliminary data.</text>
</comment>
<dbReference type="InterPro" id="IPR007627">
    <property type="entry name" value="RNA_pol_sigma70_r2"/>
</dbReference>
<dbReference type="GO" id="GO:0016987">
    <property type="term" value="F:sigma factor activity"/>
    <property type="evidence" value="ECO:0007669"/>
    <property type="project" value="UniProtKB-KW"/>
</dbReference>
<dbReference type="SUPFAM" id="SSF88946">
    <property type="entry name" value="Sigma2 domain of RNA polymerase sigma factors"/>
    <property type="match status" value="1"/>
</dbReference>
<gene>
    <name evidence="6" type="ORF">BWK73_15020</name>
</gene>
<evidence type="ECO:0000256" key="1">
    <source>
        <dbReference type="ARBA" id="ARBA00010641"/>
    </source>
</evidence>
<dbReference type="EMBL" id="MTEJ01000067">
    <property type="protein sequence ID" value="OQX12369.1"/>
    <property type="molecule type" value="Genomic_DNA"/>
</dbReference>
<evidence type="ECO:0000256" key="2">
    <source>
        <dbReference type="ARBA" id="ARBA00023015"/>
    </source>
</evidence>
<keyword evidence="2" id="KW-0805">Transcription regulation</keyword>
<dbReference type="AlphaFoldDB" id="A0A1Y1QRT3"/>
<evidence type="ECO:0000313" key="7">
    <source>
        <dbReference type="Proteomes" id="UP000192491"/>
    </source>
</evidence>
<dbReference type="Proteomes" id="UP000192491">
    <property type="component" value="Unassembled WGS sequence"/>
</dbReference>
<evidence type="ECO:0000313" key="6">
    <source>
        <dbReference type="EMBL" id="OQX12369.1"/>
    </source>
</evidence>
<dbReference type="GO" id="GO:0006352">
    <property type="term" value="P:DNA-templated transcription initiation"/>
    <property type="evidence" value="ECO:0007669"/>
    <property type="project" value="InterPro"/>
</dbReference>
<dbReference type="Pfam" id="PF04542">
    <property type="entry name" value="Sigma70_r2"/>
    <property type="match status" value="1"/>
</dbReference>
<keyword evidence="4" id="KW-0804">Transcription</keyword>
<dbReference type="InterPro" id="IPR014284">
    <property type="entry name" value="RNA_pol_sigma-70_dom"/>
</dbReference>
<keyword evidence="3" id="KW-0731">Sigma factor</keyword>
<proteinExistence type="inferred from homology"/>
<sequence>MDSKVSHELDNLVVCAKEGNREALESLVRAIQRDVYSLAMRFLWHPQDAEDATQEILIRVITGLSGFKGDSNFRTWVYRVASNTLLTLGKKRMEQTALSFEEFGEALAAGFSEAPLTDTHDVASALLLEEVKVGCTHAMLMCLDRDHRFAYILGEILDLDHREGAEILAISPAAFRKRLSRANTRIVSFMTSHCGLVEPANACHCRLRVNAAVEHGCVRPDELLFAQSLSQAKRFPEVLQTIRQLEETRRAAALYRSHPQLEPSDTFMSWLTKLLDEMPDLSHSDKPFPTLAS</sequence>